<dbReference type="InterPro" id="IPR054722">
    <property type="entry name" value="PolX-like_BBD"/>
</dbReference>
<feature type="compositionally biased region" description="Polar residues" evidence="3">
    <location>
        <begin position="239"/>
        <end position="252"/>
    </location>
</feature>
<feature type="coiled-coil region" evidence="2">
    <location>
        <begin position="8"/>
        <end position="35"/>
    </location>
</feature>
<proteinExistence type="predicted"/>
<sequence length="676" mass="76433">MHADLKYVESLKKEIDELESDKAEFSNMYDVILQECVSNDVKCSYLLSSSNLDALDELQCLYIHKVKECDCLAQKISKQTQSVSKEVHNELLQRFAKVEKHSIFLEIALQKHLKAKLQDKNIAISELKKLIEKGKGKSVDTKFDKPSVVRQRNAQRIPKPSVLGKSAPFSNSLERIYFSKTKLVPKTNVSEGLSKPVTAHTLPQTARQAVSNTNVLKPGMYRIDNKSTQTRAPQLPRTVRNTNPCVSTSTGVNHKPNVSKPQHKSNRSKDKVVPNNSQIVQLILFIVNSGCTKHMTGNLKLLCNFVEKFLGTVRFGNDQFAPILGYGDLVQGNVTINRVYYVEGLNHNLFSVGQFCDADLEVAFRKSTCFVRDLQGNDLLTGNHGYGLYTISLQESTSSTLLCLMAKASPTQAWLWHRRLSHLNFDYINLLSKKNIVIGLPKLQYVEDRLCSSCELSKEKRSSFKSKVVPSLKGRLNLLHMDLCGPMRVASINGKKYILVIIDNYSRYTWTLFLPDVHVPSQQKLDLLFGSLYDEFFNAGFNPQDKQPTTNIQSTSAPSTPTYVHAKKNNEDQAEEEQLQDDEFTNPFYAPAQEEAESSSNNIDPEMCMYALTVSTTEPKNIKEAMDDSAWIEAMQEELHQFDRLQMEVRTEFLNGPLKEEVYVAQPNGFVDPDHP</sequence>
<feature type="domain" description="Retrovirus-related Pol polyprotein from transposon TNT 1-94-like beta-barrel" evidence="5">
    <location>
        <begin position="285"/>
        <end position="357"/>
    </location>
</feature>
<dbReference type="GO" id="GO:0008233">
    <property type="term" value="F:peptidase activity"/>
    <property type="evidence" value="ECO:0007669"/>
    <property type="project" value="UniProtKB-KW"/>
</dbReference>
<dbReference type="InterPro" id="IPR012337">
    <property type="entry name" value="RNaseH-like_sf"/>
</dbReference>
<organism evidence="6">
    <name type="scientific">Tanacetum cinerariifolium</name>
    <name type="common">Dalmatian daisy</name>
    <name type="synonym">Chrysanthemum cinerariifolium</name>
    <dbReference type="NCBI Taxonomy" id="118510"/>
    <lineage>
        <taxon>Eukaryota</taxon>
        <taxon>Viridiplantae</taxon>
        <taxon>Streptophyta</taxon>
        <taxon>Embryophyta</taxon>
        <taxon>Tracheophyta</taxon>
        <taxon>Spermatophyta</taxon>
        <taxon>Magnoliopsida</taxon>
        <taxon>eudicotyledons</taxon>
        <taxon>Gunneridae</taxon>
        <taxon>Pentapetalae</taxon>
        <taxon>asterids</taxon>
        <taxon>campanulids</taxon>
        <taxon>Asterales</taxon>
        <taxon>Asteraceae</taxon>
        <taxon>Asteroideae</taxon>
        <taxon>Anthemideae</taxon>
        <taxon>Anthemidinae</taxon>
        <taxon>Tanacetum</taxon>
    </lineage>
</organism>
<dbReference type="PANTHER" id="PTHR42648">
    <property type="entry name" value="TRANSPOSASE, PUTATIVE-RELATED"/>
    <property type="match status" value="1"/>
</dbReference>
<evidence type="ECO:0000256" key="2">
    <source>
        <dbReference type="SAM" id="Coils"/>
    </source>
</evidence>
<dbReference type="PANTHER" id="PTHR42648:SF21">
    <property type="entry name" value="CYSTEINE-RICH RLK (RECEPTOR-LIKE PROTEIN KINASE) 8"/>
    <property type="match status" value="1"/>
</dbReference>
<reference evidence="6" key="1">
    <citation type="journal article" date="2019" name="Sci. Rep.">
        <title>Draft genome of Tanacetum cinerariifolium, the natural source of mosquito coil.</title>
        <authorList>
            <person name="Yamashiro T."/>
            <person name="Shiraishi A."/>
            <person name="Satake H."/>
            <person name="Nakayama K."/>
        </authorList>
    </citation>
    <scope>NUCLEOTIDE SEQUENCE</scope>
</reference>
<evidence type="ECO:0000259" key="4">
    <source>
        <dbReference type="Pfam" id="PF13976"/>
    </source>
</evidence>
<dbReference type="Pfam" id="PF22936">
    <property type="entry name" value="Pol_BBD"/>
    <property type="match status" value="1"/>
</dbReference>
<dbReference type="InterPro" id="IPR039537">
    <property type="entry name" value="Retrotran_Ty1/copia-like"/>
</dbReference>
<keyword evidence="2" id="KW-0175">Coiled coil</keyword>
<accession>A0A6L2NC95</accession>
<name>A0A6L2NC95_TANCI</name>
<feature type="region of interest" description="Disordered" evidence="3">
    <location>
        <begin position="544"/>
        <end position="580"/>
    </location>
</feature>
<feature type="compositionally biased region" description="Polar residues" evidence="3">
    <location>
        <begin position="544"/>
        <end position="562"/>
    </location>
</feature>
<dbReference type="Gene3D" id="3.30.420.10">
    <property type="entry name" value="Ribonuclease H-like superfamily/Ribonuclease H"/>
    <property type="match status" value="1"/>
</dbReference>
<evidence type="ECO:0000259" key="5">
    <source>
        <dbReference type="Pfam" id="PF22936"/>
    </source>
</evidence>
<dbReference type="GO" id="GO:0006508">
    <property type="term" value="P:proteolysis"/>
    <property type="evidence" value="ECO:0007669"/>
    <property type="project" value="UniProtKB-KW"/>
</dbReference>
<feature type="domain" description="GAG-pre-integrase" evidence="4">
    <location>
        <begin position="387"/>
        <end position="458"/>
    </location>
</feature>
<dbReference type="InterPro" id="IPR025724">
    <property type="entry name" value="GAG-pre-integrase_dom"/>
</dbReference>
<evidence type="ECO:0000256" key="1">
    <source>
        <dbReference type="ARBA" id="ARBA00022670"/>
    </source>
</evidence>
<evidence type="ECO:0000256" key="3">
    <source>
        <dbReference type="SAM" id="MobiDB-lite"/>
    </source>
</evidence>
<evidence type="ECO:0000313" key="6">
    <source>
        <dbReference type="EMBL" id="GEU83841.1"/>
    </source>
</evidence>
<dbReference type="AlphaFoldDB" id="A0A6L2NC95"/>
<comment type="caution">
    <text evidence="6">The sequence shown here is derived from an EMBL/GenBank/DDBJ whole genome shotgun (WGS) entry which is preliminary data.</text>
</comment>
<dbReference type="EMBL" id="BKCJ010008762">
    <property type="protein sequence ID" value="GEU83841.1"/>
    <property type="molecule type" value="Genomic_DNA"/>
</dbReference>
<dbReference type="InterPro" id="IPR036397">
    <property type="entry name" value="RNaseH_sf"/>
</dbReference>
<keyword evidence="1" id="KW-0378">Hydrolase</keyword>
<keyword evidence="1" id="KW-0645">Protease</keyword>
<feature type="region of interest" description="Disordered" evidence="3">
    <location>
        <begin position="237"/>
        <end position="271"/>
    </location>
</feature>
<dbReference type="GO" id="GO:0003676">
    <property type="term" value="F:nucleic acid binding"/>
    <property type="evidence" value="ECO:0007669"/>
    <property type="project" value="InterPro"/>
</dbReference>
<gene>
    <name evidence="6" type="ORF">Tci_055819</name>
</gene>
<dbReference type="Pfam" id="PF13976">
    <property type="entry name" value="gag_pre-integrs"/>
    <property type="match status" value="1"/>
</dbReference>
<protein>
    <submittedName>
        <fullName evidence="6">Integrase, catalytic region, zinc finger, CCHC-type, peptidase aspartic, catalytic</fullName>
    </submittedName>
</protein>
<dbReference type="SUPFAM" id="SSF53098">
    <property type="entry name" value="Ribonuclease H-like"/>
    <property type="match status" value="1"/>
</dbReference>